<dbReference type="Proteomes" id="UP001240984">
    <property type="component" value="Unassembled WGS sequence"/>
</dbReference>
<evidence type="ECO:0000313" key="1">
    <source>
        <dbReference type="EMBL" id="MDP9798019.1"/>
    </source>
</evidence>
<gene>
    <name evidence="1" type="ORF">J2S43_006531</name>
</gene>
<keyword evidence="2" id="KW-1185">Reference proteome</keyword>
<protein>
    <submittedName>
        <fullName evidence="1">Uncharacterized protein</fullName>
    </submittedName>
</protein>
<reference evidence="1 2" key="1">
    <citation type="submission" date="2023-07" db="EMBL/GenBank/DDBJ databases">
        <title>Sequencing the genomes of 1000 actinobacteria strains.</title>
        <authorList>
            <person name="Klenk H.-P."/>
        </authorList>
    </citation>
    <scope>NUCLEOTIDE SEQUENCE [LARGE SCALE GENOMIC DNA]</scope>
    <source>
        <strain evidence="1 2">DSM 44710</strain>
    </source>
</reference>
<organism evidence="1 2">
    <name type="scientific">Catenuloplanes nepalensis</name>
    <dbReference type="NCBI Taxonomy" id="587533"/>
    <lineage>
        <taxon>Bacteria</taxon>
        <taxon>Bacillati</taxon>
        <taxon>Actinomycetota</taxon>
        <taxon>Actinomycetes</taxon>
        <taxon>Micromonosporales</taxon>
        <taxon>Micromonosporaceae</taxon>
        <taxon>Catenuloplanes</taxon>
    </lineage>
</organism>
<name>A0ABT9N2U6_9ACTN</name>
<comment type="caution">
    <text evidence="1">The sequence shown here is derived from an EMBL/GenBank/DDBJ whole genome shotgun (WGS) entry which is preliminary data.</text>
</comment>
<accession>A0ABT9N2U6</accession>
<dbReference type="RefSeq" id="WP_306835651.1">
    <property type="nucleotide sequence ID" value="NZ_JAUSRA010000001.1"/>
</dbReference>
<evidence type="ECO:0000313" key="2">
    <source>
        <dbReference type="Proteomes" id="UP001240984"/>
    </source>
</evidence>
<dbReference type="EMBL" id="JAUSRA010000001">
    <property type="protein sequence ID" value="MDP9798019.1"/>
    <property type="molecule type" value="Genomic_DNA"/>
</dbReference>
<sequence>MPARDENLPAGRRQLSFVVAVPFYRPTADRISGWAVLGLRGGTFLSAAS</sequence>
<proteinExistence type="predicted"/>